<keyword evidence="3" id="KW-1185">Reference proteome</keyword>
<dbReference type="Pfam" id="PF13683">
    <property type="entry name" value="rve_3"/>
    <property type="match status" value="1"/>
</dbReference>
<accession>A0A7I9VPZ6</accession>
<name>A0A7I9VPZ6_9BACT</name>
<dbReference type="PANTHER" id="PTHR47515">
    <property type="entry name" value="LOW CALCIUM RESPONSE LOCUS PROTEIN T"/>
    <property type="match status" value="1"/>
</dbReference>
<evidence type="ECO:0000313" key="3">
    <source>
        <dbReference type="Proteomes" id="UP000503640"/>
    </source>
</evidence>
<organism evidence="2 3">
    <name type="scientific">Anaeromyxobacter diazotrophicus</name>
    <dbReference type="NCBI Taxonomy" id="2590199"/>
    <lineage>
        <taxon>Bacteria</taxon>
        <taxon>Pseudomonadati</taxon>
        <taxon>Myxococcota</taxon>
        <taxon>Myxococcia</taxon>
        <taxon>Myxococcales</taxon>
        <taxon>Cystobacterineae</taxon>
        <taxon>Anaeromyxobacteraceae</taxon>
        <taxon>Anaeromyxobacter</taxon>
    </lineage>
</organism>
<dbReference type="InterPro" id="IPR036397">
    <property type="entry name" value="RNaseH_sf"/>
</dbReference>
<dbReference type="Proteomes" id="UP000503640">
    <property type="component" value="Unassembled WGS sequence"/>
</dbReference>
<dbReference type="AlphaFoldDB" id="A0A7I9VPZ6"/>
<dbReference type="GO" id="GO:0003676">
    <property type="term" value="F:nucleic acid binding"/>
    <property type="evidence" value="ECO:0007669"/>
    <property type="project" value="InterPro"/>
</dbReference>
<dbReference type="SUPFAM" id="SSF53098">
    <property type="entry name" value="Ribonuclease H-like"/>
    <property type="match status" value="1"/>
</dbReference>
<evidence type="ECO:0000259" key="1">
    <source>
        <dbReference type="PROSITE" id="PS50994"/>
    </source>
</evidence>
<dbReference type="GO" id="GO:0015074">
    <property type="term" value="P:DNA integration"/>
    <property type="evidence" value="ECO:0007669"/>
    <property type="project" value="InterPro"/>
</dbReference>
<sequence length="92" mass="10672">MDSWAYRRGVQLQFIRPGKPIENAFIESFNGRLRDELLNGELFIGLLDARQKLETWRRDYNQNRPHGSLGDLTPNEFANQVRTETHALGEVS</sequence>
<proteinExistence type="predicted"/>
<dbReference type="PANTHER" id="PTHR47515:SF1">
    <property type="entry name" value="BLR2054 PROTEIN"/>
    <property type="match status" value="1"/>
</dbReference>
<gene>
    <name evidence="2" type="ORF">AMYX_31720</name>
</gene>
<dbReference type="InterPro" id="IPR001584">
    <property type="entry name" value="Integrase_cat-core"/>
</dbReference>
<reference evidence="3" key="1">
    <citation type="journal article" date="2020" name="Appl. Environ. Microbiol.">
        <title>Diazotrophic Anaeromyxobacter Isolates from Soils.</title>
        <authorList>
            <person name="Masuda Y."/>
            <person name="Yamanaka H."/>
            <person name="Xu Z.X."/>
            <person name="Shiratori Y."/>
            <person name="Aono T."/>
            <person name="Amachi S."/>
            <person name="Senoo K."/>
            <person name="Itoh H."/>
        </authorList>
    </citation>
    <scope>NUCLEOTIDE SEQUENCE [LARGE SCALE GENOMIC DNA]</scope>
    <source>
        <strain evidence="3">R267</strain>
    </source>
</reference>
<dbReference type="PROSITE" id="PS50994">
    <property type="entry name" value="INTEGRASE"/>
    <property type="match status" value="1"/>
</dbReference>
<comment type="caution">
    <text evidence="2">The sequence shown here is derived from an EMBL/GenBank/DDBJ whole genome shotgun (WGS) entry which is preliminary data.</text>
</comment>
<evidence type="ECO:0000313" key="2">
    <source>
        <dbReference type="EMBL" id="GEJ58431.1"/>
    </source>
</evidence>
<dbReference type="Gene3D" id="3.30.420.10">
    <property type="entry name" value="Ribonuclease H-like superfamily/Ribonuclease H"/>
    <property type="match status" value="1"/>
</dbReference>
<dbReference type="EMBL" id="BJTG01000007">
    <property type="protein sequence ID" value="GEJ58431.1"/>
    <property type="molecule type" value="Genomic_DNA"/>
</dbReference>
<dbReference type="InterPro" id="IPR012337">
    <property type="entry name" value="RNaseH-like_sf"/>
</dbReference>
<protein>
    <recommendedName>
        <fullName evidence="1">Integrase catalytic domain-containing protein</fullName>
    </recommendedName>
</protein>
<feature type="domain" description="Integrase catalytic" evidence="1">
    <location>
        <begin position="1"/>
        <end position="82"/>
    </location>
</feature>